<evidence type="ECO:0000313" key="2">
    <source>
        <dbReference type="Proteomes" id="UP001519342"/>
    </source>
</evidence>
<name>A0ABS4GGM7_9FIRM</name>
<dbReference type="EMBL" id="JAGGKS010000008">
    <property type="protein sequence ID" value="MBP1926845.1"/>
    <property type="molecule type" value="Genomic_DNA"/>
</dbReference>
<keyword evidence="2" id="KW-1185">Reference proteome</keyword>
<protein>
    <submittedName>
        <fullName evidence="1">Uncharacterized protein</fullName>
    </submittedName>
</protein>
<organism evidence="1 2">
    <name type="scientific">Sedimentibacter acidaminivorans</name>
    <dbReference type="NCBI Taxonomy" id="913099"/>
    <lineage>
        <taxon>Bacteria</taxon>
        <taxon>Bacillati</taxon>
        <taxon>Bacillota</taxon>
        <taxon>Tissierellia</taxon>
        <taxon>Sedimentibacter</taxon>
    </lineage>
</organism>
<proteinExistence type="predicted"/>
<sequence>MYLTELIDYYEGLADEIERRNKAYEKENKALGG</sequence>
<accession>A0ABS4GGM7</accession>
<comment type="caution">
    <text evidence="1">The sequence shown here is derived from an EMBL/GenBank/DDBJ whole genome shotgun (WGS) entry which is preliminary data.</text>
</comment>
<gene>
    <name evidence="1" type="ORF">J2Z76_002715</name>
</gene>
<evidence type="ECO:0000313" key="1">
    <source>
        <dbReference type="EMBL" id="MBP1926845.1"/>
    </source>
</evidence>
<reference evidence="1 2" key="1">
    <citation type="submission" date="2021-03" db="EMBL/GenBank/DDBJ databases">
        <title>Genomic Encyclopedia of Type Strains, Phase IV (KMG-IV): sequencing the most valuable type-strain genomes for metagenomic binning, comparative biology and taxonomic classification.</title>
        <authorList>
            <person name="Goeker M."/>
        </authorList>
    </citation>
    <scope>NUCLEOTIDE SEQUENCE [LARGE SCALE GENOMIC DNA]</scope>
    <source>
        <strain evidence="1 2">DSM 24004</strain>
    </source>
</reference>
<dbReference type="Proteomes" id="UP001519342">
    <property type="component" value="Unassembled WGS sequence"/>
</dbReference>